<protein>
    <recommendedName>
        <fullName evidence="1">ADP-ribosyl cyclase/cyclic ADP-ribose hydrolase</fullName>
        <ecNumber evidence="1">3.2.2.6</ecNumber>
    </recommendedName>
</protein>
<organism evidence="8 9">
    <name type="scientific">Ceratodon purpureus</name>
    <name type="common">Fire moss</name>
    <name type="synonym">Dicranum purpureum</name>
    <dbReference type="NCBI Taxonomy" id="3225"/>
    <lineage>
        <taxon>Eukaryota</taxon>
        <taxon>Viridiplantae</taxon>
        <taxon>Streptophyta</taxon>
        <taxon>Embryophyta</taxon>
        <taxon>Bryophyta</taxon>
        <taxon>Bryophytina</taxon>
        <taxon>Bryopsida</taxon>
        <taxon>Dicranidae</taxon>
        <taxon>Pseudoditrichales</taxon>
        <taxon>Ditrichaceae</taxon>
        <taxon>Ceratodon</taxon>
    </lineage>
</organism>
<accession>A0A8T0H0M1</accession>
<keyword evidence="6" id="KW-0812">Transmembrane</keyword>
<keyword evidence="9" id="KW-1185">Reference proteome</keyword>
<keyword evidence="3" id="KW-0520">NAD</keyword>
<evidence type="ECO:0000256" key="2">
    <source>
        <dbReference type="ARBA" id="ARBA00022801"/>
    </source>
</evidence>
<dbReference type="GO" id="GO:0007165">
    <property type="term" value="P:signal transduction"/>
    <property type="evidence" value="ECO:0007669"/>
    <property type="project" value="InterPro"/>
</dbReference>
<evidence type="ECO:0000256" key="6">
    <source>
        <dbReference type="SAM" id="Phobius"/>
    </source>
</evidence>
<dbReference type="EMBL" id="CM026430">
    <property type="protein sequence ID" value="KAG0562692.1"/>
    <property type="molecule type" value="Genomic_DNA"/>
</dbReference>
<dbReference type="PANTHER" id="PTHR32009:SF39">
    <property type="entry name" value="TIR DOMAIN-CONTAINING PROTEIN"/>
    <property type="match status" value="1"/>
</dbReference>
<dbReference type="EC" id="3.2.2.6" evidence="1"/>
<dbReference type="PANTHER" id="PTHR32009">
    <property type="entry name" value="TMV RESISTANCE PROTEIN N-LIKE"/>
    <property type="match status" value="1"/>
</dbReference>
<evidence type="ECO:0000259" key="7">
    <source>
        <dbReference type="PROSITE" id="PS50104"/>
    </source>
</evidence>
<dbReference type="GO" id="GO:0061809">
    <property type="term" value="F:NAD+ nucleosidase activity, cyclic ADP-ribose generating"/>
    <property type="evidence" value="ECO:0007669"/>
    <property type="project" value="UniProtKB-EC"/>
</dbReference>
<feature type="transmembrane region" description="Helical" evidence="6">
    <location>
        <begin position="270"/>
        <end position="294"/>
    </location>
</feature>
<comment type="caution">
    <text evidence="8">The sequence shown here is derived from an EMBL/GenBank/DDBJ whole genome shotgun (WGS) entry which is preliminary data.</text>
</comment>
<evidence type="ECO:0000256" key="4">
    <source>
        <dbReference type="ARBA" id="ARBA00047304"/>
    </source>
</evidence>
<evidence type="ECO:0000256" key="5">
    <source>
        <dbReference type="SAM" id="MobiDB-lite"/>
    </source>
</evidence>
<dbReference type="AlphaFoldDB" id="A0A8T0H0M1"/>
<feature type="domain" description="TIR" evidence="7">
    <location>
        <begin position="81"/>
        <end position="217"/>
    </location>
</feature>
<dbReference type="Pfam" id="PF13676">
    <property type="entry name" value="TIR_2"/>
    <property type="match status" value="1"/>
</dbReference>
<proteinExistence type="predicted"/>
<sequence>MSNCIEIEVVLLKAPSVSKSVDTEPVSDEEREQEPLLHSRKLEDVSKSVDIEAEYSEELDQEPWLHVEESETDWDTVQLKSKHTMFLSHSGAQKGFVEQLCEDLERAKQVPFFDKRPDSLPKGEKFAQLIFQAARQCPLAIVVVSEEYFTRSKWPMLELGAFVQTGNCTILPLFLGITCKEFGDVKRREGWFRRWSEWAQEDPRIHVDVWKEALRDLDGRNGLEFSEALGEVAYRKEVVATACTILAKNVQLRDQRLPEMVSDLLDMLRGVALLSCSMIVMVLVGFGILAPLFFKFVDYAVIPQIEGFGDMTQPSRSLPKPRCTVNGRPFVCI</sequence>
<feature type="region of interest" description="Disordered" evidence="5">
    <location>
        <begin position="18"/>
        <end position="39"/>
    </location>
</feature>
<keyword evidence="2" id="KW-0378">Hydrolase</keyword>
<dbReference type="Proteomes" id="UP000822688">
    <property type="component" value="Chromosome 9"/>
</dbReference>
<evidence type="ECO:0000256" key="3">
    <source>
        <dbReference type="ARBA" id="ARBA00023027"/>
    </source>
</evidence>
<comment type="catalytic activity">
    <reaction evidence="4">
        <text>NAD(+) + H2O = ADP-D-ribose + nicotinamide + H(+)</text>
        <dbReference type="Rhea" id="RHEA:16301"/>
        <dbReference type="ChEBI" id="CHEBI:15377"/>
        <dbReference type="ChEBI" id="CHEBI:15378"/>
        <dbReference type="ChEBI" id="CHEBI:17154"/>
        <dbReference type="ChEBI" id="CHEBI:57540"/>
        <dbReference type="ChEBI" id="CHEBI:57967"/>
        <dbReference type="EC" id="3.2.2.6"/>
    </reaction>
    <physiologicalReaction direction="left-to-right" evidence="4">
        <dbReference type="Rhea" id="RHEA:16302"/>
    </physiologicalReaction>
</comment>
<keyword evidence="6" id="KW-1133">Transmembrane helix</keyword>
<dbReference type="SMART" id="SM00255">
    <property type="entry name" value="TIR"/>
    <property type="match status" value="1"/>
</dbReference>
<name>A0A8T0H0M1_CERPU</name>
<evidence type="ECO:0000313" key="8">
    <source>
        <dbReference type="EMBL" id="KAG0562692.1"/>
    </source>
</evidence>
<dbReference type="InterPro" id="IPR035897">
    <property type="entry name" value="Toll_tir_struct_dom_sf"/>
</dbReference>
<evidence type="ECO:0000256" key="1">
    <source>
        <dbReference type="ARBA" id="ARBA00011982"/>
    </source>
</evidence>
<reference evidence="8" key="1">
    <citation type="submission" date="2020-06" db="EMBL/GenBank/DDBJ databases">
        <title>WGS assembly of Ceratodon purpureus strain R40.</title>
        <authorList>
            <person name="Carey S.B."/>
            <person name="Jenkins J."/>
            <person name="Shu S."/>
            <person name="Lovell J.T."/>
            <person name="Sreedasyam A."/>
            <person name="Maumus F."/>
            <person name="Tiley G.P."/>
            <person name="Fernandez-Pozo N."/>
            <person name="Barry K."/>
            <person name="Chen C."/>
            <person name="Wang M."/>
            <person name="Lipzen A."/>
            <person name="Daum C."/>
            <person name="Saski C.A."/>
            <person name="Payton A.C."/>
            <person name="Mcbreen J.C."/>
            <person name="Conrad R.E."/>
            <person name="Kollar L.M."/>
            <person name="Olsson S."/>
            <person name="Huttunen S."/>
            <person name="Landis J.B."/>
            <person name="Wickett N.J."/>
            <person name="Johnson M.G."/>
            <person name="Rensing S.A."/>
            <person name="Grimwood J."/>
            <person name="Schmutz J."/>
            <person name="Mcdaniel S.F."/>
        </authorList>
    </citation>
    <scope>NUCLEOTIDE SEQUENCE</scope>
    <source>
        <strain evidence="8">R40</strain>
    </source>
</reference>
<dbReference type="Gene3D" id="3.40.50.10140">
    <property type="entry name" value="Toll/interleukin-1 receptor homology (TIR) domain"/>
    <property type="match status" value="1"/>
</dbReference>
<dbReference type="PROSITE" id="PS50104">
    <property type="entry name" value="TIR"/>
    <property type="match status" value="1"/>
</dbReference>
<keyword evidence="6" id="KW-0472">Membrane</keyword>
<dbReference type="SUPFAM" id="SSF52200">
    <property type="entry name" value="Toll/Interleukin receptor TIR domain"/>
    <property type="match status" value="1"/>
</dbReference>
<dbReference type="InterPro" id="IPR000157">
    <property type="entry name" value="TIR_dom"/>
</dbReference>
<evidence type="ECO:0000313" key="9">
    <source>
        <dbReference type="Proteomes" id="UP000822688"/>
    </source>
</evidence>
<gene>
    <name evidence="8" type="ORF">KC19_9G165100</name>
</gene>